<evidence type="ECO:0000313" key="3">
    <source>
        <dbReference type="Proteomes" id="UP000319824"/>
    </source>
</evidence>
<accession>A0A559TGU1</accession>
<organism evidence="2 3">
    <name type="scientific">Rhizobium mongolense USDA 1844</name>
    <dbReference type="NCBI Taxonomy" id="1079460"/>
    <lineage>
        <taxon>Bacteria</taxon>
        <taxon>Pseudomonadati</taxon>
        <taxon>Pseudomonadota</taxon>
        <taxon>Alphaproteobacteria</taxon>
        <taxon>Hyphomicrobiales</taxon>
        <taxon>Rhizobiaceae</taxon>
        <taxon>Rhizobium/Agrobacterium group</taxon>
        <taxon>Rhizobium</taxon>
    </lineage>
</organism>
<proteinExistence type="predicted"/>
<feature type="compositionally biased region" description="Gly residues" evidence="1">
    <location>
        <begin position="86"/>
        <end position="96"/>
    </location>
</feature>
<dbReference type="Proteomes" id="UP000319824">
    <property type="component" value="Unassembled WGS sequence"/>
</dbReference>
<evidence type="ECO:0000256" key="1">
    <source>
        <dbReference type="SAM" id="MobiDB-lite"/>
    </source>
</evidence>
<feature type="region of interest" description="Disordered" evidence="1">
    <location>
        <begin position="1"/>
        <end position="27"/>
    </location>
</feature>
<gene>
    <name evidence="2" type="ORF">BCL32_2083</name>
</gene>
<protein>
    <submittedName>
        <fullName evidence="2">Uncharacterized protein</fullName>
    </submittedName>
</protein>
<evidence type="ECO:0000313" key="2">
    <source>
        <dbReference type="EMBL" id="TVZ73820.1"/>
    </source>
</evidence>
<dbReference type="EMBL" id="VISO01000002">
    <property type="protein sequence ID" value="TVZ73820.1"/>
    <property type="molecule type" value="Genomic_DNA"/>
</dbReference>
<sequence length="96" mass="10782">MVVAPRYAARLRKSSRSDLAQKQKSKITSIPRTRIRRLTPKQRFYRTMSHVVLGMLEILTEKAKMPLNQPSAERPPMPLPSLLGPTGDGGIGCIKR</sequence>
<comment type="caution">
    <text evidence="2">The sequence shown here is derived from an EMBL/GenBank/DDBJ whole genome shotgun (WGS) entry which is preliminary data.</text>
</comment>
<feature type="region of interest" description="Disordered" evidence="1">
    <location>
        <begin position="68"/>
        <end position="96"/>
    </location>
</feature>
<name>A0A559TGU1_9HYPH</name>
<reference evidence="2 3" key="1">
    <citation type="submission" date="2019-06" db="EMBL/GenBank/DDBJ databases">
        <title>Pac Bio to generate improved reference genome sequences for organisms with transposon mutant libraries (support for FEBA project).</title>
        <authorList>
            <person name="Blow M."/>
        </authorList>
    </citation>
    <scope>NUCLEOTIDE SEQUENCE [LARGE SCALE GENOMIC DNA]</scope>
    <source>
        <strain evidence="2 3">USDA 1844</strain>
    </source>
</reference>
<dbReference type="AlphaFoldDB" id="A0A559TGU1"/>